<accession>A0A7H0VAW8</accession>
<dbReference type="InterPro" id="IPR051045">
    <property type="entry name" value="TonB-dependent_transducer"/>
</dbReference>
<dbReference type="PROSITE" id="PS52015">
    <property type="entry name" value="TONB_CTD"/>
    <property type="match status" value="1"/>
</dbReference>
<dbReference type="EMBL" id="CP060139">
    <property type="protein sequence ID" value="QNR22866.1"/>
    <property type="molecule type" value="Genomic_DNA"/>
</dbReference>
<dbReference type="NCBIfam" id="TIGR01352">
    <property type="entry name" value="tonB_Cterm"/>
    <property type="match status" value="1"/>
</dbReference>
<comment type="similarity">
    <text evidence="2">Belongs to the TonB family.</text>
</comment>
<dbReference type="SUPFAM" id="SSF101447">
    <property type="entry name" value="Formin homology 2 domain (FH2 domain)"/>
    <property type="match status" value="1"/>
</dbReference>
<evidence type="ECO:0000256" key="9">
    <source>
        <dbReference type="ARBA" id="ARBA00023136"/>
    </source>
</evidence>
<keyword evidence="4" id="KW-1003">Cell membrane</keyword>
<keyword evidence="7" id="KW-0653">Protein transport</keyword>
<dbReference type="GO" id="GO:0031992">
    <property type="term" value="F:energy transducer activity"/>
    <property type="evidence" value="ECO:0007669"/>
    <property type="project" value="InterPro"/>
</dbReference>
<keyword evidence="6 10" id="KW-0812">Transmembrane</keyword>
<evidence type="ECO:0000256" key="2">
    <source>
        <dbReference type="ARBA" id="ARBA00006555"/>
    </source>
</evidence>
<dbReference type="Pfam" id="PF03544">
    <property type="entry name" value="TonB_C"/>
    <property type="match status" value="1"/>
</dbReference>
<dbReference type="PANTHER" id="PTHR33446:SF2">
    <property type="entry name" value="PROTEIN TONB"/>
    <property type="match status" value="1"/>
</dbReference>
<evidence type="ECO:0000256" key="5">
    <source>
        <dbReference type="ARBA" id="ARBA00022519"/>
    </source>
</evidence>
<dbReference type="InterPro" id="IPR037682">
    <property type="entry name" value="TonB_C"/>
</dbReference>
<dbReference type="RefSeq" id="WP_210757433.1">
    <property type="nucleotide sequence ID" value="NZ_CP060139.1"/>
</dbReference>
<evidence type="ECO:0000313" key="12">
    <source>
        <dbReference type="EMBL" id="QNR22866.1"/>
    </source>
</evidence>
<evidence type="ECO:0000256" key="8">
    <source>
        <dbReference type="ARBA" id="ARBA00022989"/>
    </source>
</evidence>
<organism evidence="12 13">
    <name type="scientific">Croceimicrobium hydrocarbonivorans</name>
    <dbReference type="NCBI Taxonomy" id="2761580"/>
    <lineage>
        <taxon>Bacteria</taxon>
        <taxon>Pseudomonadati</taxon>
        <taxon>Bacteroidota</taxon>
        <taxon>Flavobacteriia</taxon>
        <taxon>Flavobacteriales</taxon>
        <taxon>Owenweeksiaceae</taxon>
        <taxon>Croceimicrobium</taxon>
    </lineage>
</organism>
<dbReference type="InterPro" id="IPR003538">
    <property type="entry name" value="TonB"/>
</dbReference>
<feature type="domain" description="TonB C-terminal" evidence="11">
    <location>
        <begin position="145"/>
        <end position="235"/>
    </location>
</feature>
<dbReference type="GO" id="GO:0030288">
    <property type="term" value="C:outer membrane-bounded periplasmic space"/>
    <property type="evidence" value="ECO:0007669"/>
    <property type="project" value="InterPro"/>
</dbReference>
<gene>
    <name evidence="12" type="ORF">H4K34_10790</name>
</gene>
<protein>
    <submittedName>
        <fullName evidence="12">Energy transducer TonB</fullName>
    </submittedName>
</protein>
<dbReference type="GO" id="GO:0015891">
    <property type="term" value="P:siderophore transport"/>
    <property type="evidence" value="ECO:0007669"/>
    <property type="project" value="InterPro"/>
</dbReference>
<comment type="subcellular location">
    <subcellularLocation>
        <location evidence="1">Cell inner membrane</location>
        <topology evidence="1">Single-pass membrane protein</topology>
        <orientation evidence="1">Periplasmic side</orientation>
    </subcellularLocation>
</comment>
<keyword evidence="5" id="KW-0997">Cell inner membrane</keyword>
<evidence type="ECO:0000256" key="7">
    <source>
        <dbReference type="ARBA" id="ARBA00022927"/>
    </source>
</evidence>
<evidence type="ECO:0000256" key="6">
    <source>
        <dbReference type="ARBA" id="ARBA00022692"/>
    </source>
</evidence>
<dbReference type="InterPro" id="IPR006260">
    <property type="entry name" value="TonB/TolA_C"/>
</dbReference>
<dbReference type="GO" id="GO:0098797">
    <property type="term" value="C:plasma membrane protein complex"/>
    <property type="evidence" value="ECO:0007669"/>
    <property type="project" value="TreeGrafter"/>
</dbReference>
<dbReference type="Proteomes" id="UP000516305">
    <property type="component" value="Chromosome"/>
</dbReference>
<name>A0A7H0VAW8_9FLAO</name>
<dbReference type="PANTHER" id="PTHR33446">
    <property type="entry name" value="PROTEIN TONB-RELATED"/>
    <property type="match status" value="1"/>
</dbReference>
<dbReference type="AlphaFoldDB" id="A0A7H0VAW8"/>
<evidence type="ECO:0000256" key="1">
    <source>
        <dbReference type="ARBA" id="ARBA00004383"/>
    </source>
</evidence>
<keyword evidence="9 10" id="KW-0472">Membrane</keyword>
<feature type="transmembrane region" description="Helical" evidence="10">
    <location>
        <begin position="17"/>
        <end position="36"/>
    </location>
</feature>
<dbReference type="GO" id="GO:0055085">
    <property type="term" value="P:transmembrane transport"/>
    <property type="evidence" value="ECO:0007669"/>
    <property type="project" value="InterPro"/>
</dbReference>
<dbReference type="Gene3D" id="3.30.1150.10">
    <property type="match status" value="1"/>
</dbReference>
<keyword evidence="3" id="KW-0813">Transport</keyword>
<reference evidence="12 13" key="1">
    <citation type="submission" date="2020-08" db="EMBL/GenBank/DDBJ databases">
        <title>Croceimicrobium hydrocarbonivorans gen. nov., sp. nov., a novel marine bacterium isolated from a bacterial consortium that degrades polyethylene terephthalate.</title>
        <authorList>
            <person name="Liu R."/>
        </authorList>
    </citation>
    <scope>NUCLEOTIDE SEQUENCE [LARGE SCALE GENOMIC DNA]</scope>
    <source>
        <strain evidence="12 13">A20-9</strain>
    </source>
</reference>
<keyword evidence="8 10" id="KW-1133">Transmembrane helix</keyword>
<dbReference type="PRINTS" id="PR01374">
    <property type="entry name" value="TONBPROTEIN"/>
</dbReference>
<keyword evidence="13" id="KW-1185">Reference proteome</keyword>
<proteinExistence type="inferred from homology"/>
<dbReference type="SUPFAM" id="SSF74653">
    <property type="entry name" value="TolA/TonB C-terminal domain"/>
    <property type="match status" value="1"/>
</dbReference>
<evidence type="ECO:0000256" key="4">
    <source>
        <dbReference type="ARBA" id="ARBA00022475"/>
    </source>
</evidence>
<evidence type="ECO:0000256" key="10">
    <source>
        <dbReference type="SAM" id="Phobius"/>
    </source>
</evidence>
<dbReference type="GO" id="GO:0015031">
    <property type="term" value="P:protein transport"/>
    <property type="evidence" value="ECO:0007669"/>
    <property type="project" value="UniProtKB-KW"/>
</dbReference>
<evidence type="ECO:0000259" key="11">
    <source>
        <dbReference type="PROSITE" id="PS52015"/>
    </source>
</evidence>
<evidence type="ECO:0000313" key="13">
    <source>
        <dbReference type="Proteomes" id="UP000516305"/>
    </source>
</evidence>
<evidence type="ECO:0000256" key="3">
    <source>
        <dbReference type="ARBA" id="ARBA00022448"/>
    </source>
</evidence>
<sequence length="235" mass="26737">MQVKKTEKADLENYRGLFVQFGLVLSLLLCIVLIEWKTYDTSVADLGELDVEIDDEIIPITNREVAPPPPPPPPPPEVIEVVEDDVELEEELEIQTTETDMMEEVEVIEFEEEESDEILNFAVVESVPIYPGCEDAKDNAERKTCFQQNVMQFVLREFEFPEMARQMGIGGRIYVDFVIEKDGSISNVQVVRGVDKLLDDEAVRVVKKLPKLTPAKQRGKPVRMNFTLPINAKLQ</sequence>
<dbReference type="KEGG" id="chyd:H4K34_10790"/>